<dbReference type="EMBL" id="AP024443">
    <property type="protein sequence ID" value="BCS18724.1"/>
    <property type="molecule type" value="Genomic_DNA"/>
</dbReference>
<dbReference type="KEGG" id="apuu:APUU_11552A"/>
<sequence length="134" mass="13601">MFSTSTLFVSLIAATGTLAAPAADNIFQKRELSCQDNGGGYRPVAAAQSCVDYLNSKSGDDCAIDGENGIFAQNGDTVIAGSNISGDDKASSSCGDVAAAAQAIIDSCTNAQQEVAGHNEARGNGDLIISINHK</sequence>
<reference evidence="2" key="2">
    <citation type="submission" date="2021-02" db="EMBL/GenBank/DDBJ databases">
        <title>Aspergillus puulaauensis MK2 genome sequence.</title>
        <authorList>
            <person name="Futagami T."/>
            <person name="Mori K."/>
            <person name="Kadooka C."/>
            <person name="Tanaka T."/>
        </authorList>
    </citation>
    <scope>NUCLEOTIDE SEQUENCE</scope>
    <source>
        <strain evidence="2">MK2</strain>
    </source>
</reference>
<dbReference type="PANTHER" id="PTHR39603">
    <property type="entry name" value="CYANOVIRIN-N DOMAIN-CONTAINING PROTEIN"/>
    <property type="match status" value="1"/>
</dbReference>
<feature type="chain" id="PRO_5031059055" evidence="1">
    <location>
        <begin position="20"/>
        <end position="134"/>
    </location>
</feature>
<dbReference type="RefSeq" id="XP_041550918.1">
    <property type="nucleotide sequence ID" value="XM_041697655.1"/>
</dbReference>
<dbReference type="PANTHER" id="PTHR39603:SF1">
    <property type="entry name" value="CYANOVIRIN-N DOMAIN-CONTAINING PROTEIN"/>
    <property type="match status" value="1"/>
</dbReference>
<proteinExistence type="predicted"/>
<keyword evidence="1" id="KW-0732">Signal</keyword>
<reference evidence="2" key="1">
    <citation type="submission" date="2021-01" db="EMBL/GenBank/DDBJ databases">
        <authorList>
            <consortium name="Aspergillus puulaauensis MK2 genome sequencing consortium"/>
            <person name="Kazuki M."/>
            <person name="Futagami T."/>
        </authorList>
    </citation>
    <scope>NUCLEOTIDE SEQUENCE</scope>
    <source>
        <strain evidence="2">MK2</strain>
    </source>
</reference>
<evidence type="ECO:0000313" key="2">
    <source>
        <dbReference type="EMBL" id="BCS18724.1"/>
    </source>
</evidence>
<dbReference type="OrthoDB" id="2112446at2759"/>
<gene>
    <name evidence="2" type="ORF">APUU_11552A</name>
</gene>
<keyword evidence="3" id="KW-1185">Reference proteome</keyword>
<organism evidence="2 3">
    <name type="scientific">Aspergillus puulaauensis</name>
    <dbReference type="NCBI Taxonomy" id="1220207"/>
    <lineage>
        <taxon>Eukaryota</taxon>
        <taxon>Fungi</taxon>
        <taxon>Dikarya</taxon>
        <taxon>Ascomycota</taxon>
        <taxon>Pezizomycotina</taxon>
        <taxon>Eurotiomycetes</taxon>
        <taxon>Eurotiomycetidae</taxon>
        <taxon>Eurotiales</taxon>
        <taxon>Aspergillaceae</taxon>
        <taxon>Aspergillus</taxon>
    </lineage>
</organism>
<feature type="signal peptide" evidence="1">
    <location>
        <begin position="1"/>
        <end position="19"/>
    </location>
</feature>
<dbReference type="AlphaFoldDB" id="A0A7R7XCD0"/>
<evidence type="ECO:0000313" key="3">
    <source>
        <dbReference type="Proteomes" id="UP000654913"/>
    </source>
</evidence>
<evidence type="ECO:0000256" key="1">
    <source>
        <dbReference type="SAM" id="SignalP"/>
    </source>
</evidence>
<dbReference type="GeneID" id="64968729"/>
<name>A0A7R7XCD0_9EURO</name>
<protein>
    <submittedName>
        <fullName evidence="2">Uncharacterized protein</fullName>
    </submittedName>
</protein>
<dbReference type="Proteomes" id="UP000654913">
    <property type="component" value="Chromosome 1"/>
</dbReference>
<accession>A0A7R7XCD0</accession>